<dbReference type="EMBL" id="LXQA011197101">
    <property type="protein sequence ID" value="MCI88588.1"/>
    <property type="molecule type" value="Genomic_DNA"/>
</dbReference>
<evidence type="ECO:0000313" key="2">
    <source>
        <dbReference type="EMBL" id="MCI88588.1"/>
    </source>
</evidence>
<feature type="compositionally biased region" description="Basic and acidic residues" evidence="1">
    <location>
        <begin position="37"/>
        <end position="46"/>
    </location>
</feature>
<dbReference type="AlphaFoldDB" id="A0A392VJK3"/>
<keyword evidence="3" id="KW-1185">Reference proteome</keyword>
<reference evidence="2 3" key="1">
    <citation type="journal article" date="2018" name="Front. Plant Sci.">
        <title>Red Clover (Trifolium pratense) and Zigzag Clover (T. medium) - A Picture of Genomic Similarities and Differences.</title>
        <authorList>
            <person name="Dluhosova J."/>
            <person name="Istvanek J."/>
            <person name="Nedelnik J."/>
            <person name="Repkova J."/>
        </authorList>
    </citation>
    <scope>NUCLEOTIDE SEQUENCE [LARGE SCALE GENOMIC DNA]</scope>
    <source>
        <strain evidence="3">cv. 10/8</strain>
        <tissue evidence="2">Leaf</tissue>
    </source>
</reference>
<name>A0A392VJK3_9FABA</name>
<accession>A0A392VJK3</accession>
<feature type="non-terminal residue" evidence="2">
    <location>
        <position position="64"/>
    </location>
</feature>
<comment type="caution">
    <text evidence="2">The sequence shown here is derived from an EMBL/GenBank/DDBJ whole genome shotgun (WGS) entry which is preliminary data.</text>
</comment>
<sequence>MRLMKEQGITITKADIAPEPTDDRKVKKAVTSGSGKGKVEMVVKEKEKRKRATSSGTDKENVTK</sequence>
<protein>
    <submittedName>
        <fullName evidence="2">Uncharacterized protein</fullName>
    </submittedName>
</protein>
<evidence type="ECO:0000256" key="1">
    <source>
        <dbReference type="SAM" id="MobiDB-lite"/>
    </source>
</evidence>
<evidence type="ECO:0000313" key="3">
    <source>
        <dbReference type="Proteomes" id="UP000265520"/>
    </source>
</evidence>
<dbReference type="Proteomes" id="UP000265520">
    <property type="component" value="Unassembled WGS sequence"/>
</dbReference>
<proteinExistence type="predicted"/>
<feature type="region of interest" description="Disordered" evidence="1">
    <location>
        <begin position="1"/>
        <end position="64"/>
    </location>
</feature>
<organism evidence="2 3">
    <name type="scientific">Trifolium medium</name>
    <dbReference type="NCBI Taxonomy" id="97028"/>
    <lineage>
        <taxon>Eukaryota</taxon>
        <taxon>Viridiplantae</taxon>
        <taxon>Streptophyta</taxon>
        <taxon>Embryophyta</taxon>
        <taxon>Tracheophyta</taxon>
        <taxon>Spermatophyta</taxon>
        <taxon>Magnoliopsida</taxon>
        <taxon>eudicotyledons</taxon>
        <taxon>Gunneridae</taxon>
        <taxon>Pentapetalae</taxon>
        <taxon>rosids</taxon>
        <taxon>fabids</taxon>
        <taxon>Fabales</taxon>
        <taxon>Fabaceae</taxon>
        <taxon>Papilionoideae</taxon>
        <taxon>50 kb inversion clade</taxon>
        <taxon>NPAAA clade</taxon>
        <taxon>Hologalegina</taxon>
        <taxon>IRL clade</taxon>
        <taxon>Trifolieae</taxon>
        <taxon>Trifolium</taxon>
    </lineage>
</organism>